<feature type="transmembrane region" description="Helical" evidence="10">
    <location>
        <begin position="76"/>
        <end position="94"/>
    </location>
</feature>
<evidence type="ECO:0000256" key="3">
    <source>
        <dbReference type="ARBA" id="ARBA00022553"/>
    </source>
</evidence>
<feature type="region of interest" description="Disordered" evidence="9">
    <location>
        <begin position="328"/>
        <end position="348"/>
    </location>
</feature>
<evidence type="ECO:0000256" key="4">
    <source>
        <dbReference type="ARBA" id="ARBA00022679"/>
    </source>
</evidence>
<dbReference type="Proteomes" id="UP001596548">
    <property type="component" value="Unassembled WGS sequence"/>
</dbReference>
<dbReference type="PANTHER" id="PTHR24421">
    <property type="entry name" value="NITRATE/NITRITE SENSOR PROTEIN NARX-RELATED"/>
    <property type="match status" value="1"/>
</dbReference>
<dbReference type="InterPro" id="IPR011712">
    <property type="entry name" value="Sig_transdc_His_kin_sub3_dim/P"/>
</dbReference>
<evidence type="ECO:0000256" key="7">
    <source>
        <dbReference type="ARBA" id="ARBA00022840"/>
    </source>
</evidence>
<evidence type="ECO:0000256" key="6">
    <source>
        <dbReference type="ARBA" id="ARBA00022777"/>
    </source>
</evidence>
<sequence>MTTAAPSVFLRGLSRGQLLAGDAVLAVGAAVLGWLAAAEVPLASSRVSWHEPAWVSVLIGLLLGVPVAVRRLRPEAAAWSAIALCVFAAGTGAIPDYAGIAPSVVLGLVIYTVGTDVRRHRSVLIIILGIAVLGVTFSLATRELYEVGLVLWALGICWTLGRAIRERRAYAAQSAGQATELALRAERLRIARDLHDIVSHKMSVIAVRATIADHIAEARPDQLRESLRLIATTSRETLAELRGALGALRAEAVVAPAPGLTELDDLAAAARSAGLAVDLEVRGDRAVPESVGVAVFRVVQEAVTNVLKHARATTCRIGIDLAPGEVGVEVTDDGTGPRDDGEDGEMDRTAGQGLIGMRERAAMFGGELVAGPRPEGGWRVATTLRYSA</sequence>
<keyword evidence="3" id="KW-0597">Phosphoprotein</keyword>
<comment type="caution">
    <text evidence="14">The sequence shown here is derived from an EMBL/GenBank/DDBJ whole genome shotgun (WGS) entry which is preliminary data.</text>
</comment>
<evidence type="ECO:0000256" key="8">
    <source>
        <dbReference type="ARBA" id="ARBA00023012"/>
    </source>
</evidence>
<evidence type="ECO:0000259" key="11">
    <source>
        <dbReference type="Pfam" id="PF02518"/>
    </source>
</evidence>
<dbReference type="CDD" id="cd16917">
    <property type="entry name" value="HATPase_UhpB-NarQ-NarX-like"/>
    <property type="match status" value="1"/>
</dbReference>
<dbReference type="Gene3D" id="1.20.5.1930">
    <property type="match status" value="1"/>
</dbReference>
<dbReference type="Pfam" id="PF02518">
    <property type="entry name" value="HATPase_c"/>
    <property type="match status" value="1"/>
</dbReference>
<keyword evidence="6 14" id="KW-0418">Kinase</keyword>
<evidence type="ECO:0000259" key="12">
    <source>
        <dbReference type="Pfam" id="PF07730"/>
    </source>
</evidence>
<evidence type="ECO:0000259" key="13">
    <source>
        <dbReference type="Pfam" id="PF23539"/>
    </source>
</evidence>
<dbReference type="InterPro" id="IPR055558">
    <property type="entry name" value="DUF7134"/>
</dbReference>
<evidence type="ECO:0000256" key="5">
    <source>
        <dbReference type="ARBA" id="ARBA00022741"/>
    </source>
</evidence>
<dbReference type="GO" id="GO:0016301">
    <property type="term" value="F:kinase activity"/>
    <property type="evidence" value="ECO:0007669"/>
    <property type="project" value="UniProtKB-KW"/>
</dbReference>
<feature type="transmembrane region" description="Helical" evidence="10">
    <location>
        <begin position="124"/>
        <end position="141"/>
    </location>
</feature>
<protein>
    <recommendedName>
        <fullName evidence="2">histidine kinase</fullName>
        <ecNumber evidence="2">2.7.13.3</ecNumber>
    </recommendedName>
</protein>
<feature type="transmembrane region" description="Helical" evidence="10">
    <location>
        <begin position="100"/>
        <end position="117"/>
    </location>
</feature>
<dbReference type="Gene3D" id="3.30.565.10">
    <property type="entry name" value="Histidine kinase-like ATPase, C-terminal domain"/>
    <property type="match status" value="1"/>
</dbReference>
<feature type="transmembrane region" description="Helical" evidence="10">
    <location>
        <begin position="52"/>
        <end position="69"/>
    </location>
</feature>
<feature type="domain" description="Signal transduction histidine kinase subgroup 3 dimerisation and phosphoacceptor" evidence="12">
    <location>
        <begin position="186"/>
        <end position="251"/>
    </location>
</feature>
<dbReference type="InterPro" id="IPR050482">
    <property type="entry name" value="Sensor_HK_TwoCompSys"/>
</dbReference>
<dbReference type="EMBL" id="JBHTBJ010000013">
    <property type="protein sequence ID" value="MFC7276165.1"/>
    <property type="molecule type" value="Genomic_DNA"/>
</dbReference>
<keyword evidence="10" id="KW-1133">Transmembrane helix</keyword>
<accession>A0ABW2HUN8</accession>
<dbReference type="InterPro" id="IPR003594">
    <property type="entry name" value="HATPase_dom"/>
</dbReference>
<evidence type="ECO:0000313" key="14">
    <source>
        <dbReference type="EMBL" id="MFC7276165.1"/>
    </source>
</evidence>
<keyword evidence="4" id="KW-0808">Transferase</keyword>
<evidence type="ECO:0000256" key="10">
    <source>
        <dbReference type="SAM" id="Phobius"/>
    </source>
</evidence>
<organism evidence="14 15">
    <name type="scientific">Paractinoplanes rhizophilus</name>
    <dbReference type="NCBI Taxonomy" id="1416877"/>
    <lineage>
        <taxon>Bacteria</taxon>
        <taxon>Bacillati</taxon>
        <taxon>Actinomycetota</taxon>
        <taxon>Actinomycetes</taxon>
        <taxon>Micromonosporales</taxon>
        <taxon>Micromonosporaceae</taxon>
        <taxon>Paractinoplanes</taxon>
    </lineage>
</organism>
<comment type="catalytic activity">
    <reaction evidence="1">
        <text>ATP + protein L-histidine = ADP + protein N-phospho-L-histidine.</text>
        <dbReference type="EC" id="2.7.13.3"/>
    </reaction>
</comment>
<dbReference type="Pfam" id="PF23539">
    <property type="entry name" value="DUF7134"/>
    <property type="match status" value="1"/>
</dbReference>
<keyword evidence="5" id="KW-0547">Nucleotide-binding</keyword>
<feature type="domain" description="Histidine kinase/HSP90-like ATPase" evidence="11">
    <location>
        <begin position="294"/>
        <end position="385"/>
    </location>
</feature>
<keyword evidence="10" id="KW-0812">Transmembrane</keyword>
<keyword evidence="7" id="KW-0067">ATP-binding</keyword>
<keyword evidence="8" id="KW-0902">Two-component regulatory system</keyword>
<proteinExistence type="predicted"/>
<dbReference type="RefSeq" id="WP_378970133.1">
    <property type="nucleotide sequence ID" value="NZ_JBHTBJ010000013.1"/>
</dbReference>
<keyword evidence="15" id="KW-1185">Reference proteome</keyword>
<feature type="transmembrane region" description="Helical" evidence="10">
    <location>
        <begin position="18"/>
        <end position="37"/>
    </location>
</feature>
<dbReference type="Pfam" id="PF07730">
    <property type="entry name" value="HisKA_3"/>
    <property type="match status" value="1"/>
</dbReference>
<evidence type="ECO:0000256" key="9">
    <source>
        <dbReference type="SAM" id="MobiDB-lite"/>
    </source>
</evidence>
<gene>
    <name evidence="14" type="ORF">ACFQS1_19410</name>
</gene>
<dbReference type="InterPro" id="IPR036890">
    <property type="entry name" value="HATPase_C_sf"/>
</dbReference>
<feature type="domain" description="DUF7134" evidence="13">
    <location>
        <begin position="19"/>
        <end position="168"/>
    </location>
</feature>
<evidence type="ECO:0000313" key="15">
    <source>
        <dbReference type="Proteomes" id="UP001596548"/>
    </source>
</evidence>
<dbReference type="SUPFAM" id="SSF55874">
    <property type="entry name" value="ATPase domain of HSP90 chaperone/DNA topoisomerase II/histidine kinase"/>
    <property type="match status" value="1"/>
</dbReference>
<keyword evidence="10" id="KW-0472">Membrane</keyword>
<evidence type="ECO:0000256" key="1">
    <source>
        <dbReference type="ARBA" id="ARBA00000085"/>
    </source>
</evidence>
<dbReference type="PANTHER" id="PTHR24421:SF10">
    <property type="entry name" value="NITRATE_NITRITE SENSOR PROTEIN NARQ"/>
    <property type="match status" value="1"/>
</dbReference>
<evidence type="ECO:0000256" key="2">
    <source>
        <dbReference type="ARBA" id="ARBA00012438"/>
    </source>
</evidence>
<name>A0ABW2HUN8_9ACTN</name>
<dbReference type="EC" id="2.7.13.3" evidence="2"/>
<reference evidence="15" key="1">
    <citation type="journal article" date="2019" name="Int. J. Syst. Evol. Microbiol.">
        <title>The Global Catalogue of Microorganisms (GCM) 10K type strain sequencing project: providing services to taxonomists for standard genome sequencing and annotation.</title>
        <authorList>
            <consortium name="The Broad Institute Genomics Platform"/>
            <consortium name="The Broad Institute Genome Sequencing Center for Infectious Disease"/>
            <person name="Wu L."/>
            <person name="Ma J."/>
        </authorList>
    </citation>
    <scope>NUCLEOTIDE SEQUENCE [LARGE SCALE GENOMIC DNA]</scope>
    <source>
        <strain evidence="15">XZYJT-10</strain>
    </source>
</reference>